<proteinExistence type="predicted"/>
<dbReference type="AlphaFoldDB" id="A0A9K3J2Q7"/>
<dbReference type="EMBL" id="MNCJ02000320">
    <property type="protein sequence ID" value="KAF5807699.1"/>
    <property type="molecule type" value="Genomic_DNA"/>
</dbReference>
<gene>
    <name evidence="1" type="ORF">HanXRQr2_Chr05g0236601</name>
</gene>
<dbReference type="Gramene" id="mRNA:HanXRQr2_Chr05g0236601">
    <property type="protein sequence ID" value="mRNA:HanXRQr2_Chr05g0236601"/>
    <property type="gene ID" value="HanXRQr2_Chr05g0236601"/>
</dbReference>
<protein>
    <submittedName>
        <fullName evidence="1">Uncharacterized protein</fullName>
    </submittedName>
</protein>
<accession>A0A9K3J2Q7</accession>
<evidence type="ECO:0000313" key="2">
    <source>
        <dbReference type="Proteomes" id="UP000215914"/>
    </source>
</evidence>
<keyword evidence="2" id="KW-1185">Reference proteome</keyword>
<name>A0A9K3J2Q7_HELAN</name>
<reference evidence="1" key="2">
    <citation type="submission" date="2020-06" db="EMBL/GenBank/DDBJ databases">
        <title>Helianthus annuus Genome sequencing and assembly Release 2.</title>
        <authorList>
            <person name="Gouzy J."/>
            <person name="Langlade N."/>
            <person name="Munos S."/>
        </authorList>
    </citation>
    <scope>NUCLEOTIDE SEQUENCE</scope>
    <source>
        <tissue evidence="1">Leaves</tissue>
    </source>
</reference>
<dbReference type="Proteomes" id="UP000215914">
    <property type="component" value="Unassembled WGS sequence"/>
</dbReference>
<comment type="caution">
    <text evidence="1">The sequence shown here is derived from an EMBL/GenBank/DDBJ whole genome shotgun (WGS) entry which is preliminary data.</text>
</comment>
<evidence type="ECO:0000313" key="1">
    <source>
        <dbReference type="EMBL" id="KAF5807699.1"/>
    </source>
</evidence>
<organism evidence="1 2">
    <name type="scientific">Helianthus annuus</name>
    <name type="common">Common sunflower</name>
    <dbReference type="NCBI Taxonomy" id="4232"/>
    <lineage>
        <taxon>Eukaryota</taxon>
        <taxon>Viridiplantae</taxon>
        <taxon>Streptophyta</taxon>
        <taxon>Embryophyta</taxon>
        <taxon>Tracheophyta</taxon>
        <taxon>Spermatophyta</taxon>
        <taxon>Magnoliopsida</taxon>
        <taxon>eudicotyledons</taxon>
        <taxon>Gunneridae</taxon>
        <taxon>Pentapetalae</taxon>
        <taxon>asterids</taxon>
        <taxon>campanulids</taxon>
        <taxon>Asterales</taxon>
        <taxon>Asteraceae</taxon>
        <taxon>Asteroideae</taxon>
        <taxon>Heliantheae alliance</taxon>
        <taxon>Heliantheae</taxon>
        <taxon>Helianthus</taxon>
    </lineage>
</organism>
<sequence>MMFREEFRDFVDENPSGILVWYKALGPIGSGFDSHKGVFPCLLGFLLNWCDITSSGDGYDRVVPVVAR</sequence>
<reference evidence="1" key="1">
    <citation type="journal article" date="2017" name="Nature">
        <title>The sunflower genome provides insights into oil metabolism, flowering and Asterid evolution.</title>
        <authorList>
            <person name="Badouin H."/>
            <person name="Gouzy J."/>
            <person name="Grassa C.J."/>
            <person name="Murat F."/>
            <person name="Staton S.E."/>
            <person name="Cottret L."/>
            <person name="Lelandais-Briere C."/>
            <person name="Owens G.L."/>
            <person name="Carrere S."/>
            <person name="Mayjonade B."/>
            <person name="Legrand L."/>
            <person name="Gill N."/>
            <person name="Kane N.C."/>
            <person name="Bowers J.E."/>
            <person name="Hubner S."/>
            <person name="Bellec A."/>
            <person name="Berard A."/>
            <person name="Berges H."/>
            <person name="Blanchet N."/>
            <person name="Boniface M.C."/>
            <person name="Brunel D."/>
            <person name="Catrice O."/>
            <person name="Chaidir N."/>
            <person name="Claudel C."/>
            <person name="Donnadieu C."/>
            <person name="Faraut T."/>
            <person name="Fievet G."/>
            <person name="Helmstetter N."/>
            <person name="King M."/>
            <person name="Knapp S.J."/>
            <person name="Lai Z."/>
            <person name="Le Paslier M.C."/>
            <person name="Lippi Y."/>
            <person name="Lorenzon L."/>
            <person name="Mandel J.R."/>
            <person name="Marage G."/>
            <person name="Marchand G."/>
            <person name="Marquand E."/>
            <person name="Bret-Mestries E."/>
            <person name="Morien E."/>
            <person name="Nambeesan S."/>
            <person name="Nguyen T."/>
            <person name="Pegot-Espagnet P."/>
            <person name="Pouilly N."/>
            <person name="Raftis F."/>
            <person name="Sallet E."/>
            <person name="Schiex T."/>
            <person name="Thomas J."/>
            <person name="Vandecasteele C."/>
            <person name="Vares D."/>
            <person name="Vear F."/>
            <person name="Vautrin S."/>
            <person name="Crespi M."/>
            <person name="Mangin B."/>
            <person name="Burke J.M."/>
            <person name="Salse J."/>
            <person name="Munos S."/>
            <person name="Vincourt P."/>
            <person name="Rieseberg L.H."/>
            <person name="Langlade N.B."/>
        </authorList>
    </citation>
    <scope>NUCLEOTIDE SEQUENCE</scope>
    <source>
        <tissue evidence="1">Leaves</tissue>
    </source>
</reference>